<dbReference type="AlphaFoldDB" id="A0A060XT05"/>
<dbReference type="InterPro" id="IPR030844">
    <property type="entry name" value="PAN3"/>
</dbReference>
<organism evidence="1 2">
    <name type="scientific">Oncorhynchus mykiss</name>
    <name type="common">Rainbow trout</name>
    <name type="synonym">Salmo gairdneri</name>
    <dbReference type="NCBI Taxonomy" id="8022"/>
    <lineage>
        <taxon>Eukaryota</taxon>
        <taxon>Metazoa</taxon>
        <taxon>Chordata</taxon>
        <taxon>Craniata</taxon>
        <taxon>Vertebrata</taxon>
        <taxon>Euteleostomi</taxon>
        <taxon>Actinopterygii</taxon>
        <taxon>Neopterygii</taxon>
        <taxon>Teleostei</taxon>
        <taxon>Protacanthopterygii</taxon>
        <taxon>Salmoniformes</taxon>
        <taxon>Salmonidae</taxon>
        <taxon>Salmoninae</taxon>
        <taxon>Oncorhynchus</taxon>
    </lineage>
</organism>
<protein>
    <submittedName>
        <fullName evidence="1">Uncharacterized protein</fullName>
    </submittedName>
</protein>
<dbReference type="PANTHER" id="PTHR12272:SF11">
    <property type="entry name" value="PAN2-PAN3 DEADENYLATION COMPLEX SUBUNIT PAN3"/>
    <property type="match status" value="1"/>
</dbReference>
<dbReference type="GO" id="GO:0008143">
    <property type="term" value="F:poly(A) binding"/>
    <property type="evidence" value="ECO:0007669"/>
    <property type="project" value="TreeGrafter"/>
</dbReference>
<accession>A0A060XT05</accession>
<reference evidence="1" key="2">
    <citation type="submission" date="2014-03" db="EMBL/GenBank/DDBJ databases">
        <authorList>
            <person name="Genoscope - CEA"/>
        </authorList>
    </citation>
    <scope>NUCLEOTIDE SEQUENCE</scope>
</reference>
<evidence type="ECO:0000313" key="2">
    <source>
        <dbReference type="Proteomes" id="UP000193380"/>
    </source>
</evidence>
<dbReference type="GO" id="GO:0000932">
    <property type="term" value="C:P-body"/>
    <property type="evidence" value="ECO:0007669"/>
    <property type="project" value="TreeGrafter"/>
</dbReference>
<gene>
    <name evidence="1" type="ORF">GSONMT00008545001</name>
</gene>
<name>A0A060XT05_ONCMY</name>
<evidence type="ECO:0000313" key="1">
    <source>
        <dbReference type="EMBL" id="CDQ82646.1"/>
    </source>
</evidence>
<dbReference type="Gene3D" id="1.10.510.10">
    <property type="entry name" value="Transferase(Phosphotransferase) domain 1"/>
    <property type="match status" value="1"/>
</dbReference>
<dbReference type="GO" id="GO:0000289">
    <property type="term" value="P:nuclear-transcribed mRNA poly(A) tail shortening"/>
    <property type="evidence" value="ECO:0007669"/>
    <property type="project" value="InterPro"/>
</dbReference>
<dbReference type="PaxDb" id="8022-A0A060XT05"/>
<proteinExistence type="predicted"/>
<reference evidence="1" key="1">
    <citation type="journal article" date="2014" name="Nat. Commun.">
        <title>The rainbow trout genome provides novel insights into evolution after whole-genome duplication in vertebrates.</title>
        <authorList>
            <person name="Berthelot C."/>
            <person name="Brunet F."/>
            <person name="Chalopin D."/>
            <person name="Juanchich A."/>
            <person name="Bernard M."/>
            <person name="Noel B."/>
            <person name="Bento P."/>
            <person name="Da Silva C."/>
            <person name="Labadie K."/>
            <person name="Alberti A."/>
            <person name="Aury J.M."/>
            <person name="Louis A."/>
            <person name="Dehais P."/>
            <person name="Bardou P."/>
            <person name="Montfort J."/>
            <person name="Klopp C."/>
            <person name="Cabau C."/>
            <person name="Gaspin C."/>
            <person name="Thorgaard G.H."/>
            <person name="Boussaha M."/>
            <person name="Quillet E."/>
            <person name="Guyomard R."/>
            <person name="Galiana D."/>
            <person name="Bobe J."/>
            <person name="Volff J.N."/>
            <person name="Genet C."/>
            <person name="Wincker P."/>
            <person name="Jaillon O."/>
            <person name="Roest Crollius H."/>
            <person name="Guiguen Y."/>
        </authorList>
    </citation>
    <scope>NUCLEOTIDE SEQUENCE [LARGE SCALE GENOMIC DNA]</scope>
</reference>
<dbReference type="EMBL" id="FR906017">
    <property type="protein sequence ID" value="CDQ82646.1"/>
    <property type="molecule type" value="Genomic_DNA"/>
</dbReference>
<sequence>MAQIDQSENTGVPSEVDSYHSLFPLEPVPPPNRLQKTSNFSYITSCYKAVNSKDDLPYCLRRVHGFRLVNTKCMMLVDMWKKIQHSNSVTLREVFTTKAFGDHSLVFSYDFHAGAETMFSRHFNDPTADSYFTKRKWGESFSISLTLAPCTPSTALILTPTYPLHRSHTDPNVPPPPLSY</sequence>
<dbReference type="STRING" id="8022.A0A060XT05"/>
<dbReference type="GO" id="GO:0031251">
    <property type="term" value="C:PAN complex"/>
    <property type="evidence" value="ECO:0007669"/>
    <property type="project" value="InterPro"/>
</dbReference>
<dbReference type="PANTHER" id="PTHR12272">
    <property type="entry name" value="DEADENYLATION COMPLEX SUBUNIT PAN3"/>
    <property type="match status" value="1"/>
</dbReference>
<dbReference type="Proteomes" id="UP000193380">
    <property type="component" value="Unassembled WGS sequence"/>
</dbReference>